<reference evidence="5" key="1">
    <citation type="submission" date="2023-10" db="EMBL/GenBank/DDBJ databases">
        <title>Genome assembly of Pristionchus species.</title>
        <authorList>
            <person name="Yoshida K."/>
            <person name="Sommer R.J."/>
        </authorList>
    </citation>
    <scope>NUCLEOTIDE SEQUENCE</scope>
    <source>
        <strain evidence="5">RS0144</strain>
    </source>
</reference>
<feature type="domain" description="RING-type" evidence="4">
    <location>
        <begin position="2"/>
        <end position="48"/>
    </location>
</feature>
<keyword evidence="6" id="KW-1185">Reference proteome</keyword>
<accession>A0AAV5TBK9</accession>
<name>A0AAV5TBK9_9BILA</name>
<feature type="non-terminal residue" evidence="5">
    <location>
        <position position="1"/>
    </location>
</feature>
<dbReference type="InterPro" id="IPR001841">
    <property type="entry name" value="Znf_RING"/>
</dbReference>
<organism evidence="5 6">
    <name type="scientific">Pristionchus entomophagus</name>
    <dbReference type="NCBI Taxonomy" id="358040"/>
    <lineage>
        <taxon>Eukaryota</taxon>
        <taxon>Metazoa</taxon>
        <taxon>Ecdysozoa</taxon>
        <taxon>Nematoda</taxon>
        <taxon>Chromadorea</taxon>
        <taxon>Rhabditida</taxon>
        <taxon>Rhabditina</taxon>
        <taxon>Diplogasteromorpha</taxon>
        <taxon>Diplogasteroidea</taxon>
        <taxon>Neodiplogasteridae</taxon>
        <taxon>Pristionchus</taxon>
    </lineage>
</organism>
<evidence type="ECO:0000313" key="6">
    <source>
        <dbReference type="Proteomes" id="UP001432027"/>
    </source>
</evidence>
<keyword evidence="1 3" id="KW-0479">Metal-binding</keyword>
<proteinExistence type="predicted"/>
<dbReference type="SMART" id="SM00184">
    <property type="entry name" value="RING"/>
    <property type="match status" value="1"/>
</dbReference>
<sequence>ICTVCHDDLFLKRELHAYPCNHSFHRTCFLEWMETRETPKDQLCPNCRQPVIATRNHHGADQKLVAECLGESGRPTKNYIIRNANVLKMQTEYYLKMQLEQTMVTLGCIQADYKRGRACKSTAYLEDCKSEIEKLEQKMQIYNEMHYVFMLGGMRQGDVMTTAWNYKDELVMIKRRKLKEEISKLECIRKNINTLQSELQEISN</sequence>
<dbReference type="PROSITE" id="PS50089">
    <property type="entry name" value="ZF_RING_2"/>
    <property type="match status" value="1"/>
</dbReference>
<dbReference type="Gene3D" id="3.30.40.10">
    <property type="entry name" value="Zinc/RING finger domain, C3HC4 (zinc finger)"/>
    <property type="match status" value="1"/>
</dbReference>
<dbReference type="Proteomes" id="UP001432027">
    <property type="component" value="Unassembled WGS sequence"/>
</dbReference>
<feature type="non-terminal residue" evidence="5">
    <location>
        <position position="204"/>
    </location>
</feature>
<keyword evidence="2" id="KW-0862">Zinc</keyword>
<dbReference type="InterPro" id="IPR013083">
    <property type="entry name" value="Znf_RING/FYVE/PHD"/>
</dbReference>
<keyword evidence="1 3" id="KW-0863">Zinc-finger</keyword>
<evidence type="ECO:0000256" key="1">
    <source>
        <dbReference type="ARBA" id="ARBA00022771"/>
    </source>
</evidence>
<evidence type="ECO:0000259" key="4">
    <source>
        <dbReference type="PROSITE" id="PS50089"/>
    </source>
</evidence>
<evidence type="ECO:0000256" key="2">
    <source>
        <dbReference type="ARBA" id="ARBA00022833"/>
    </source>
</evidence>
<dbReference type="EMBL" id="BTSX01000003">
    <property type="protein sequence ID" value="GMS91478.1"/>
    <property type="molecule type" value="Genomic_DNA"/>
</dbReference>
<dbReference type="GO" id="GO:0008270">
    <property type="term" value="F:zinc ion binding"/>
    <property type="evidence" value="ECO:0007669"/>
    <property type="project" value="UniProtKB-KW"/>
</dbReference>
<gene>
    <name evidence="5" type="ORF">PENTCL1PPCAC_13653</name>
</gene>
<dbReference type="Pfam" id="PF13639">
    <property type="entry name" value="zf-RING_2"/>
    <property type="match status" value="1"/>
</dbReference>
<protein>
    <recommendedName>
        <fullName evidence="4">RING-type domain-containing protein</fullName>
    </recommendedName>
</protein>
<evidence type="ECO:0000256" key="3">
    <source>
        <dbReference type="PROSITE-ProRule" id="PRU00175"/>
    </source>
</evidence>
<comment type="caution">
    <text evidence="5">The sequence shown here is derived from an EMBL/GenBank/DDBJ whole genome shotgun (WGS) entry which is preliminary data.</text>
</comment>
<dbReference type="SUPFAM" id="SSF57850">
    <property type="entry name" value="RING/U-box"/>
    <property type="match status" value="1"/>
</dbReference>
<evidence type="ECO:0000313" key="5">
    <source>
        <dbReference type="EMBL" id="GMS91478.1"/>
    </source>
</evidence>
<dbReference type="AlphaFoldDB" id="A0AAV5TBK9"/>